<comment type="catalytic activity">
    <reaction evidence="8">
        <text>[GlcNAc-(1-&gt;4)-Mur2Ac(oyl-L-Ala-gamma-D-Glu-L-Lys-D-Ala-D-Ala)](n)-di-trans,octa-cis-undecaprenyl diphosphate + beta-D-GlcNAc-(1-&gt;4)-Mur2Ac(oyl-L-Ala-gamma-D-Glu-L-Lys-D-Ala-D-Ala)-di-trans,octa-cis-undecaprenyl diphosphate = [GlcNAc-(1-&gt;4)-Mur2Ac(oyl-L-Ala-gamma-D-Glu-L-Lys-D-Ala-D-Ala)](n+1)-di-trans,octa-cis-undecaprenyl diphosphate + di-trans,octa-cis-undecaprenyl diphosphate + H(+)</text>
        <dbReference type="Rhea" id="RHEA:23708"/>
        <dbReference type="Rhea" id="RHEA-COMP:9602"/>
        <dbReference type="Rhea" id="RHEA-COMP:9603"/>
        <dbReference type="ChEBI" id="CHEBI:15378"/>
        <dbReference type="ChEBI" id="CHEBI:58405"/>
        <dbReference type="ChEBI" id="CHEBI:60033"/>
        <dbReference type="ChEBI" id="CHEBI:78435"/>
        <dbReference type="EC" id="2.4.99.28"/>
    </reaction>
</comment>
<keyword evidence="10" id="KW-0472">Membrane</keyword>
<proteinExistence type="predicted"/>
<accession>A0A222VXW0</accession>
<keyword evidence="2" id="KW-0645">Protease</keyword>
<evidence type="ECO:0000256" key="9">
    <source>
        <dbReference type="SAM" id="MobiDB-lite"/>
    </source>
</evidence>
<organism evidence="13 14">
    <name type="scientific">Prauserella marina</name>
    <dbReference type="NCBI Taxonomy" id="530584"/>
    <lineage>
        <taxon>Bacteria</taxon>
        <taxon>Bacillati</taxon>
        <taxon>Actinomycetota</taxon>
        <taxon>Actinomycetes</taxon>
        <taxon>Pseudonocardiales</taxon>
        <taxon>Pseudonocardiaceae</taxon>
        <taxon>Prauserella</taxon>
    </lineage>
</organism>
<dbReference type="Gene3D" id="1.10.3810.10">
    <property type="entry name" value="Biosynthetic peptidoglycan transglycosylase-like"/>
    <property type="match status" value="1"/>
</dbReference>
<dbReference type="PANTHER" id="PTHR32282:SF34">
    <property type="entry name" value="PENICILLIN-BINDING PROTEIN 1A"/>
    <property type="match status" value="1"/>
</dbReference>
<comment type="catalytic activity">
    <reaction evidence="7">
        <text>Preferential cleavage: (Ac)2-L-Lys-D-Ala-|-D-Ala. Also transpeptidation of peptidyl-alanyl moieties that are N-acyl substituents of D-alanine.</text>
        <dbReference type="EC" id="3.4.16.4"/>
    </reaction>
</comment>
<dbReference type="SUPFAM" id="SSF53955">
    <property type="entry name" value="Lysozyme-like"/>
    <property type="match status" value="1"/>
</dbReference>
<dbReference type="GO" id="GO:0009002">
    <property type="term" value="F:serine-type D-Ala-D-Ala carboxypeptidase activity"/>
    <property type="evidence" value="ECO:0007669"/>
    <property type="project" value="UniProtKB-EC"/>
</dbReference>
<dbReference type="Gene3D" id="3.40.710.10">
    <property type="entry name" value="DD-peptidase/beta-lactamase superfamily"/>
    <property type="match status" value="1"/>
</dbReference>
<dbReference type="InterPro" id="IPR023346">
    <property type="entry name" value="Lysozyme-like_dom_sf"/>
</dbReference>
<dbReference type="InterPro" id="IPR001264">
    <property type="entry name" value="Glyco_trans_51"/>
</dbReference>
<dbReference type="GO" id="GO:0008955">
    <property type="term" value="F:peptidoglycan glycosyltransferase activity"/>
    <property type="evidence" value="ECO:0007669"/>
    <property type="project" value="UniProtKB-EC"/>
</dbReference>
<dbReference type="GO" id="GO:0009252">
    <property type="term" value="P:peptidoglycan biosynthetic process"/>
    <property type="evidence" value="ECO:0007669"/>
    <property type="project" value="TreeGrafter"/>
</dbReference>
<keyword evidence="1 13" id="KW-0121">Carboxypeptidase</keyword>
<keyword evidence="5" id="KW-0378">Hydrolase</keyword>
<dbReference type="GO" id="GO:0030288">
    <property type="term" value="C:outer membrane-bounded periplasmic space"/>
    <property type="evidence" value="ECO:0007669"/>
    <property type="project" value="TreeGrafter"/>
</dbReference>
<dbReference type="GO" id="GO:0006508">
    <property type="term" value="P:proteolysis"/>
    <property type="evidence" value="ECO:0007669"/>
    <property type="project" value="UniProtKB-KW"/>
</dbReference>
<dbReference type="SUPFAM" id="SSF56601">
    <property type="entry name" value="beta-lactamase/transpeptidase-like"/>
    <property type="match status" value="1"/>
</dbReference>
<feature type="compositionally biased region" description="Basic and acidic residues" evidence="9">
    <location>
        <begin position="158"/>
        <end position="167"/>
    </location>
</feature>
<dbReference type="EMBL" id="FMZE01000006">
    <property type="protein sequence ID" value="SDD19837.1"/>
    <property type="molecule type" value="Genomic_DNA"/>
</dbReference>
<feature type="compositionally biased region" description="Pro residues" evidence="9">
    <location>
        <begin position="921"/>
        <end position="930"/>
    </location>
</feature>
<dbReference type="InterPro" id="IPR050396">
    <property type="entry name" value="Glycosyltr_51/Transpeptidase"/>
</dbReference>
<dbReference type="Pfam" id="PF00912">
    <property type="entry name" value="Transgly"/>
    <property type="match status" value="1"/>
</dbReference>
<keyword evidence="3" id="KW-0328">Glycosyltransferase</keyword>
<evidence type="ECO:0000256" key="4">
    <source>
        <dbReference type="ARBA" id="ARBA00022679"/>
    </source>
</evidence>
<keyword evidence="10" id="KW-1133">Transmembrane helix</keyword>
<keyword evidence="10" id="KW-0812">Transmembrane</keyword>
<feature type="region of interest" description="Disordered" evidence="9">
    <location>
        <begin position="1"/>
        <end position="230"/>
    </location>
</feature>
<dbReference type="RefSeq" id="WP_091806220.1">
    <property type="nucleotide sequence ID" value="NZ_CP016353.1"/>
</dbReference>
<evidence type="ECO:0000259" key="11">
    <source>
        <dbReference type="Pfam" id="PF00905"/>
    </source>
</evidence>
<keyword evidence="6" id="KW-0511">Multifunctional enzyme</keyword>
<evidence type="ECO:0000313" key="14">
    <source>
        <dbReference type="Proteomes" id="UP000199494"/>
    </source>
</evidence>
<feature type="transmembrane region" description="Helical" evidence="10">
    <location>
        <begin position="238"/>
        <end position="261"/>
    </location>
</feature>
<evidence type="ECO:0000256" key="8">
    <source>
        <dbReference type="ARBA" id="ARBA00049902"/>
    </source>
</evidence>
<evidence type="ECO:0000256" key="6">
    <source>
        <dbReference type="ARBA" id="ARBA00023268"/>
    </source>
</evidence>
<dbReference type="Proteomes" id="UP000199494">
    <property type="component" value="Unassembled WGS sequence"/>
</dbReference>
<protein>
    <submittedName>
        <fullName evidence="13">Membrane carboxypeptidase (Penicillin-binding protein)</fullName>
    </submittedName>
</protein>
<name>A0A222VXW0_9PSEU</name>
<feature type="region of interest" description="Disordered" evidence="9">
    <location>
        <begin position="856"/>
        <end position="941"/>
    </location>
</feature>
<evidence type="ECO:0000256" key="10">
    <source>
        <dbReference type="SAM" id="Phobius"/>
    </source>
</evidence>
<keyword evidence="4" id="KW-0808">Transferase</keyword>
<dbReference type="PANTHER" id="PTHR32282">
    <property type="entry name" value="BINDING PROTEIN TRANSPEPTIDASE, PUTATIVE-RELATED"/>
    <property type="match status" value="1"/>
</dbReference>
<feature type="compositionally biased region" description="Pro residues" evidence="9">
    <location>
        <begin position="79"/>
        <end position="115"/>
    </location>
</feature>
<feature type="compositionally biased region" description="Low complexity" evidence="9">
    <location>
        <begin position="116"/>
        <end position="128"/>
    </location>
</feature>
<feature type="compositionally biased region" description="Low complexity" evidence="9">
    <location>
        <begin position="881"/>
        <end position="910"/>
    </location>
</feature>
<evidence type="ECO:0000256" key="1">
    <source>
        <dbReference type="ARBA" id="ARBA00022645"/>
    </source>
</evidence>
<sequence>MNDQGNHGWPEEEPGHGRHSGRGGHRAWPSGDAAGPQWPTGDEPPRAPRRPPQRPQPPRNPQWPSGDEPPARRPQGGPRQPPPGRGAPPPGRRQGPPPAGGRPPGPPPHGRPPQGSPQQGSPQQGGRRQPPPPRQQPQGRRPQGDRSANVVVPPGPPTEKREPELITHRAHNGTSSDDDGYDAYDSGEHRWSEEDEQRFLETGLDEEEEATAGKNGKNKPPLTPAQRKKRRWRRIRRTLYAFVGVFLVLPALAFAVTYFLVDVPSPQEVAAGQSKVVTFYYADGKEMGKDIPPDGGNRIILKPEDVTPVVRHAVYAAEDATFETNSGFDLTGILRAVYNQVTGGVGGGSTISQQYIKKATENEESTLTRKWTELVKSFKMNNEQSKDEIITAYLNTIYFGRGAYGIQTAAQAFFAKDAKDLNASEAALLAGLIQQPGRSENNEVAMQRWNYVMDQMVKNQWLSQEDRDSAQFPTPVPYEQAKPESITGPDAFIESRVKAELEAKGYPEEKLQAGGYHVYTTIDQRAQDAAKQAVNDVMGDEPAELRKALVAVDPNTGGVLAYYGGPREIGVDEKDWGNTQRNPGSSFKPFDLVALLQRGKGLGEIYDGSSPRQFGSVEIRNSENVQCAQCTVAEAMERSINTVFYDMVVNEVGPQAVVDAALGAGIPEKHGDLATMGSLDGNISIGGGDTMVTPTDMAAAYASFASGGVRHDTHFVAKLTTSDGEVVFDETTEAATEGEPAFSSDPEESKQIAGNVTESLLPVPIRSEIACADGRQCAGKTGTHQYVSPDGEKSVNENSQAWMVGYTPQVSAAVWVGTGGGEPIRDAAGNRIYGSGLPGEVWKEFMDTYLEGQPEEDFEPVEPIGTPPAPPEPDPPPVTEAPPTTTSEPETTTPETSSEPETPTSSTESETSTEEDDPDRPTPPTAPDWPPIGRDEEDSGG</sequence>
<evidence type="ECO:0000256" key="7">
    <source>
        <dbReference type="ARBA" id="ARBA00034000"/>
    </source>
</evidence>
<feature type="domain" description="Penicillin-binding protein transpeptidase" evidence="11">
    <location>
        <begin position="549"/>
        <end position="816"/>
    </location>
</feature>
<reference evidence="13 14" key="1">
    <citation type="submission" date="2016-10" db="EMBL/GenBank/DDBJ databases">
        <authorList>
            <person name="de Groot N.N."/>
        </authorList>
    </citation>
    <scope>NUCLEOTIDE SEQUENCE [LARGE SCALE GENOMIC DNA]</scope>
    <source>
        <strain evidence="13 14">CGMCC 4.5506</strain>
    </source>
</reference>
<evidence type="ECO:0000256" key="2">
    <source>
        <dbReference type="ARBA" id="ARBA00022670"/>
    </source>
</evidence>
<dbReference type="Pfam" id="PF00905">
    <property type="entry name" value="Transpeptidase"/>
    <property type="match status" value="1"/>
</dbReference>
<evidence type="ECO:0000313" key="13">
    <source>
        <dbReference type="EMBL" id="SDD19837.1"/>
    </source>
</evidence>
<dbReference type="AlphaFoldDB" id="A0A222VXW0"/>
<dbReference type="InterPro" id="IPR001460">
    <property type="entry name" value="PCN-bd_Tpept"/>
</dbReference>
<keyword evidence="14" id="KW-1185">Reference proteome</keyword>
<evidence type="ECO:0000256" key="5">
    <source>
        <dbReference type="ARBA" id="ARBA00022801"/>
    </source>
</evidence>
<feature type="domain" description="Glycosyl transferase family 51" evidence="12">
    <location>
        <begin position="296"/>
        <end position="456"/>
    </location>
</feature>
<dbReference type="KEGG" id="pmad:BAY61_31430"/>
<evidence type="ECO:0000256" key="3">
    <source>
        <dbReference type="ARBA" id="ARBA00022676"/>
    </source>
</evidence>
<gene>
    <name evidence="13" type="ORF">SAMN05421630_106358</name>
</gene>
<feature type="compositionally biased region" description="Pro residues" evidence="9">
    <location>
        <begin position="865"/>
        <end position="880"/>
    </location>
</feature>
<dbReference type="InterPro" id="IPR036950">
    <property type="entry name" value="PBP_transglycosylase"/>
</dbReference>
<evidence type="ECO:0000259" key="12">
    <source>
        <dbReference type="Pfam" id="PF00912"/>
    </source>
</evidence>
<dbReference type="STRING" id="530584.SAMN05421630_106358"/>
<dbReference type="InterPro" id="IPR012338">
    <property type="entry name" value="Beta-lactam/transpept-like"/>
</dbReference>
<dbReference type="GO" id="GO:0008658">
    <property type="term" value="F:penicillin binding"/>
    <property type="evidence" value="ECO:0007669"/>
    <property type="project" value="InterPro"/>
</dbReference>